<dbReference type="InterPro" id="IPR040891">
    <property type="entry name" value="HEPN_SAV_6107"/>
</dbReference>
<protein>
    <recommendedName>
        <fullName evidence="1">SAV-6107-like HEPN domain-containing protein</fullName>
    </recommendedName>
</protein>
<gene>
    <name evidence="2" type="ORF">GII31_13250</name>
</gene>
<dbReference type="RefSeq" id="WP_213243762.1">
    <property type="nucleotide sequence ID" value="NZ_CP045806.1"/>
</dbReference>
<feature type="domain" description="SAV-6107-like HEPN" evidence="1">
    <location>
        <begin position="30"/>
        <end position="126"/>
    </location>
</feature>
<reference evidence="2" key="1">
    <citation type="journal article" date="2021" name="Nat. Microbiol.">
        <title>Cocultivation of an ultrasmall environmental parasitic bacterium with lytic ability against bacteria associated with wastewater foams.</title>
        <authorList>
            <person name="Batinovic S."/>
            <person name="Rose J.J.A."/>
            <person name="Ratcliffe J."/>
            <person name="Seviour R.J."/>
            <person name="Petrovski S."/>
        </authorList>
    </citation>
    <scope>NUCLEOTIDE SEQUENCE</scope>
    <source>
        <strain evidence="2">CON9</strain>
    </source>
</reference>
<name>A0ABX6IKP6_9ACTN</name>
<dbReference type="Pfam" id="PF18726">
    <property type="entry name" value="HEPN_SAV_6107"/>
    <property type="match status" value="1"/>
</dbReference>
<proteinExistence type="predicted"/>
<accession>A0ABX6IKP6</accession>
<evidence type="ECO:0000313" key="2">
    <source>
        <dbReference type="EMBL" id="QHN35696.1"/>
    </source>
</evidence>
<dbReference type="EMBL" id="CP045809">
    <property type="protein sequence ID" value="QHN35696.1"/>
    <property type="molecule type" value="Genomic_DNA"/>
</dbReference>
<dbReference type="Proteomes" id="UP001059836">
    <property type="component" value="Chromosome"/>
</dbReference>
<organism evidence="2 3">
    <name type="scientific">Gordonia pseudamarae</name>
    <dbReference type="NCBI Taxonomy" id="2831662"/>
    <lineage>
        <taxon>Bacteria</taxon>
        <taxon>Bacillati</taxon>
        <taxon>Actinomycetota</taxon>
        <taxon>Actinomycetes</taxon>
        <taxon>Mycobacteriales</taxon>
        <taxon>Gordoniaceae</taxon>
        <taxon>Gordonia</taxon>
    </lineage>
</organism>
<sequence>MTGRQVVIDPVIVDRARGMLERAHVLRDNADGVPDDAERFRQYYLAALRAAGAALAVYEPRVIPVRSRRGSRSAWKRIGLLIPELAESARRMDERSSTRMNIEAGLTRTVPPGDLHALRGELLDLLDRAESLVVAYEQGKLAHQRPAGIYTA</sequence>
<evidence type="ECO:0000313" key="3">
    <source>
        <dbReference type="Proteomes" id="UP001059836"/>
    </source>
</evidence>
<evidence type="ECO:0000259" key="1">
    <source>
        <dbReference type="Pfam" id="PF18726"/>
    </source>
</evidence>
<keyword evidence="3" id="KW-1185">Reference proteome</keyword>